<name>A0A2K8MK23_9SPHN</name>
<sequence>MNARVLLDADMQTMGRWLLQGWRWWADEIRGLLPARLPGARAGNTARFAMEQGALVALAGGRSRARAAPKPGTRGTIVIPPADCLIRSITRPAIGERDLRRMVAFEADALLPIPAGSALVAARVAGSAEAGKIRIQVAGLPIDKARAIAGVATAAGLVPAAVVIEEEDRRAPPLDFAPAMREAGLLATRRSATTLLWGLVAVLLLLNLTLWVWRDAARVARFERLVAEQQPAVAVAQKIARRGEQDQRLIARSLTLRRVHDPLRVLAAVGDALPQGAWLQRFVWDGETVRLAGYRPARADVATALRRSGRFSDVRNMGQETQATMPTGDPFDLAARVGR</sequence>
<protein>
    <recommendedName>
        <fullName evidence="4">General secretion pathway protein GspL</fullName>
    </recommendedName>
</protein>
<dbReference type="SUPFAM" id="SSF53067">
    <property type="entry name" value="Actin-like ATPase domain"/>
    <property type="match status" value="1"/>
</dbReference>
<keyword evidence="3" id="KW-1185">Reference proteome</keyword>
<evidence type="ECO:0000313" key="2">
    <source>
        <dbReference type="EMBL" id="ATY34230.1"/>
    </source>
</evidence>
<feature type="transmembrane region" description="Helical" evidence="1">
    <location>
        <begin position="195"/>
        <end position="213"/>
    </location>
</feature>
<keyword evidence="1" id="KW-1133">Transmembrane helix</keyword>
<proteinExistence type="predicted"/>
<keyword evidence="1" id="KW-0472">Membrane</keyword>
<dbReference type="KEGG" id="sphc:CVN68_21585"/>
<evidence type="ECO:0000313" key="3">
    <source>
        <dbReference type="Proteomes" id="UP000229081"/>
    </source>
</evidence>
<organism evidence="2 3">
    <name type="scientific">Sphingomonas psychrotolerans</name>
    <dbReference type="NCBI Taxonomy" id="1327635"/>
    <lineage>
        <taxon>Bacteria</taxon>
        <taxon>Pseudomonadati</taxon>
        <taxon>Pseudomonadota</taxon>
        <taxon>Alphaproteobacteria</taxon>
        <taxon>Sphingomonadales</taxon>
        <taxon>Sphingomonadaceae</taxon>
        <taxon>Sphingomonas</taxon>
    </lineage>
</organism>
<dbReference type="AlphaFoldDB" id="A0A2K8MK23"/>
<reference evidence="2 3" key="1">
    <citation type="submission" date="2017-11" db="EMBL/GenBank/DDBJ databases">
        <title>Complete genome sequence of Sphingomonas sp. Strain Cra20, a psychrotolerant potential plant growth promoting rhizobacteria.</title>
        <authorList>
            <person name="Luo Y."/>
        </authorList>
    </citation>
    <scope>NUCLEOTIDE SEQUENCE [LARGE SCALE GENOMIC DNA]</scope>
    <source>
        <strain evidence="2 3">Cra20</strain>
    </source>
</reference>
<evidence type="ECO:0008006" key="4">
    <source>
        <dbReference type="Google" id="ProtNLM"/>
    </source>
</evidence>
<dbReference type="Proteomes" id="UP000229081">
    <property type="component" value="Chromosome"/>
</dbReference>
<dbReference type="InterPro" id="IPR043129">
    <property type="entry name" value="ATPase_NBD"/>
</dbReference>
<dbReference type="Gene3D" id="3.30.420.380">
    <property type="match status" value="1"/>
</dbReference>
<accession>A0A2K8MK23</accession>
<dbReference type="RefSeq" id="WP_100284019.1">
    <property type="nucleotide sequence ID" value="NZ_CP024923.1"/>
</dbReference>
<dbReference type="EMBL" id="CP024923">
    <property type="protein sequence ID" value="ATY34230.1"/>
    <property type="molecule type" value="Genomic_DNA"/>
</dbReference>
<gene>
    <name evidence="2" type="ORF">CVN68_21585</name>
</gene>
<keyword evidence="1" id="KW-0812">Transmembrane</keyword>
<dbReference type="OrthoDB" id="7284406at2"/>
<evidence type="ECO:0000256" key="1">
    <source>
        <dbReference type="SAM" id="Phobius"/>
    </source>
</evidence>